<evidence type="ECO:0000313" key="6">
    <source>
        <dbReference type="EMBL" id="ODN72071.1"/>
    </source>
</evidence>
<feature type="transmembrane region" description="Helical" evidence="5">
    <location>
        <begin position="56"/>
        <end position="73"/>
    </location>
</feature>
<reference evidence="6" key="1">
    <citation type="submission" date="2016-07" db="EMBL/GenBank/DDBJ databases">
        <title>Draft Genome Sequence of Methylobrevis pamukkalensis PK2.</title>
        <authorList>
            <person name="Vasilenko O.V."/>
            <person name="Doronina N.V."/>
            <person name="Shmareva M.N."/>
            <person name="Tarlachkov S.V."/>
            <person name="Mustakhimov I."/>
            <person name="Trotsenko Y.A."/>
        </authorList>
    </citation>
    <scope>NUCLEOTIDE SEQUENCE [LARGE SCALE GENOMIC DNA]</scope>
    <source>
        <strain evidence="6">PK2</strain>
    </source>
</reference>
<dbReference type="AlphaFoldDB" id="A0A1E3H9A8"/>
<dbReference type="SUPFAM" id="SSF158442">
    <property type="entry name" value="DsbB-like"/>
    <property type="match status" value="1"/>
</dbReference>
<dbReference type="InterPro" id="IPR003752">
    <property type="entry name" value="DiS_bond_form_DsbB/BdbC"/>
</dbReference>
<dbReference type="EMBL" id="MCRJ01000008">
    <property type="protein sequence ID" value="ODN72071.1"/>
    <property type="molecule type" value="Genomic_DNA"/>
</dbReference>
<gene>
    <name evidence="6" type="ORF">A6302_00586</name>
</gene>
<name>A0A1E3H9A8_9HYPH</name>
<dbReference type="GO" id="GO:0006457">
    <property type="term" value="P:protein folding"/>
    <property type="evidence" value="ECO:0007669"/>
    <property type="project" value="InterPro"/>
</dbReference>
<evidence type="ECO:0000256" key="4">
    <source>
        <dbReference type="ARBA" id="ARBA00023136"/>
    </source>
</evidence>
<keyword evidence="3 5" id="KW-1133">Transmembrane helix</keyword>
<comment type="subcellular location">
    <subcellularLocation>
        <location evidence="1">Membrane</location>
        <topology evidence="1">Multi-pass membrane protein</topology>
    </subcellularLocation>
</comment>
<dbReference type="Pfam" id="PF02600">
    <property type="entry name" value="DsbB"/>
    <property type="match status" value="1"/>
</dbReference>
<proteinExistence type="predicted"/>
<dbReference type="GO" id="GO:0016020">
    <property type="term" value="C:membrane"/>
    <property type="evidence" value="ECO:0007669"/>
    <property type="project" value="UniProtKB-SubCell"/>
</dbReference>
<protein>
    <submittedName>
        <fullName evidence="6">Disulfide bond formation protein DsbB</fullName>
    </submittedName>
</protein>
<evidence type="ECO:0000256" key="1">
    <source>
        <dbReference type="ARBA" id="ARBA00004141"/>
    </source>
</evidence>
<comment type="caution">
    <text evidence="6">The sequence shown here is derived from an EMBL/GenBank/DDBJ whole genome shotgun (WGS) entry which is preliminary data.</text>
</comment>
<dbReference type="Gene3D" id="1.20.1550.10">
    <property type="entry name" value="DsbB-like"/>
    <property type="match status" value="1"/>
</dbReference>
<evidence type="ECO:0000313" key="7">
    <source>
        <dbReference type="Proteomes" id="UP000094622"/>
    </source>
</evidence>
<dbReference type="InterPro" id="IPR023380">
    <property type="entry name" value="DsbB-like_sf"/>
</dbReference>
<evidence type="ECO:0000256" key="2">
    <source>
        <dbReference type="ARBA" id="ARBA00022692"/>
    </source>
</evidence>
<dbReference type="Proteomes" id="UP000094622">
    <property type="component" value="Unassembled WGS sequence"/>
</dbReference>
<evidence type="ECO:0000256" key="5">
    <source>
        <dbReference type="SAM" id="Phobius"/>
    </source>
</evidence>
<keyword evidence="2 5" id="KW-0812">Transmembrane</keyword>
<organism evidence="6 7">
    <name type="scientific">Methylobrevis pamukkalensis</name>
    <dbReference type="NCBI Taxonomy" id="1439726"/>
    <lineage>
        <taxon>Bacteria</taxon>
        <taxon>Pseudomonadati</taxon>
        <taxon>Pseudomonadota</taxon>
        <taxon>Alphaproteobacteria</taxon>
        <taxon>Hyphomicrobiales</taxon>
        <taxon>Pleomorphomonadaceae</taxon>
        <taxon>Methylobrevis</taxon>
    </lineage>
</organism>
<keyword evidence="7" id="KW-1185">Reference proteome</keyword>
<evidence type="ECO:0000256" key="3">
    <source>
        <dbReference type="ARBA" id="ARBA00022989"/>
    </source>
</evidence>
<keyword evidence="4 5" id="KW-0472">Membrane</keyword>
<accession>A0A1E3H9A8</accession>
<sequence>MSAATDDRADMPPAPRAAITATTLALLAGLAAILLAWGFQIIGGYVPCKLCYQERIPYYLGLPLLAAALALAGRGGRRSASSPVSADWCLRRALPSALSRRRRVGLLGRTGRLRRRRGPDA</sequence>
<feature type="transmembrane region" description="Helical" evidence="5">
    <location>
        <begin position="21"/>
        <end position="44"/>
    </location>
</feature>
<dbReference type="GO" id="GO:0015035">
    <property type="term" value="F:protein-disulfide reductase activity"/>
    <property type="evidence" value="ECO:0007669"/>
    <property type="project" value="InterPro"/>
</dbReference>